<dbReference type="EMBL" id="CWGJ01000025">
    <property type="protein sequence ID" value="CRX39008.1"/>
    <property type="molecule type" value="Genomic_DNA"/>
</dbReference>
<name>A0A0H5DRY5_9BACT</name>
<accession>A0A0H5DRY5</accession>
<protein>
    <recommendedName>
        <fullName evidence="3">Glycosyltransferase</fullName>
    </recommendedName>
</protein>
<evidence type="ECO:0000313" key="1">
    <source>
        <dbReference type="EMBL" id="CRX39008.1"/>
    </source>
</evidence>
<gene>
    <name evidence="1" type="ORF">ELAC_1681</name>
</gene>
<dbReference type="Proteomes" id="UP000220251">
    <property type="component" value="Unassembled WGS sequence"/>
</dbReference>
<keyword evidence="2" id="KW-1185">Reference proteome</keyword>
<dbReference type="AlphaFoldDB" id="A0A0H5DRY5"/>
<sequence>MANSVSSDDYFVCVRTIGERTEKCLIDRISKEFPTLPLAVVSDYPSSKTLERAFQLAMESGKKWSIQLDADVLLMPGALQKMFDVLSRFEEKVFAVRFLVADPLLGTIRFAGNQTYRIDHIPYALPFAKQSKEKLRPDRYVIEKMEAKGYLFADVRQEVIGVHDAEQFYRDIYRKCFVYSFKHLNKADEFIPHWRSAESNLDFKVARKGFADGVQHLRQITIDARQMDSVAPDFGEWMKGEGIEEKSPLLSFSAEEQSIILQQAAARHFAALKRKKYHTFY</sequence>
<dbReference type="RefSeq" id="WP_098038866.1">
    <property type="nucleotide sequence ID" value="NZ_CWGJ01000025.1"/>
</dbReference>
<proteinExistence type="predicted"/>
<evidence type="ECO:0000313" key="2">
    <source>
        <dbReference type="Proteomes" id="UP000220251"/>
    </source>
</evidence>
<reference evidence="2" key="1">
    <citation type="submission" date="2015-06" db="EMBL/GenBank/DDBJ databases">
        <authorList>
            <person name="Bertelli C."/>
        </authorList>
    </citation>
    <scope>NUCLEOTIDE SEQUENCE [LARGE SCALE GENOMIC DNA]</scope>
    <source>
        <strain evidence="2">CRIB-30</strain>
    </source>
</reference>
<dbReference type="OrthoDB" id="1446023at2"/>
<organism evidence="1 2">
    <name type="scientific">Estrella lausannensis</name>
    <dbReference type="NCBI Taxonomy" id="483423"/>
    <lineage>
        <taxon>Bacteria</taxon>
        <taxon>Pseudomonadati</taxon>
        <taxon>Chlamydiota</taxon>
        <taxon>Chlamydiia</taxon>
        <taxon>Parachlamydiales</taxon>
        <taxon>Candidatus Criblamydiaceae</taxon>
        <taxon>Estrella</taxon>
    </lineage>
</organism>
<evidence type="ECO:0008006" key="3">
    <source>
        <dbReference type="Google" id="ProtNLM"/>
    </source>
</evidence>